<keyword evidence="4" id="KW-1185">Reference proteome</keyword>
<dbReference type="CDD" id="cd00531">
    <property type="entry name" value="NTF2_like"/>
    <property type="match status" value="1"/>
</dbReference>
<evidence type="ECO:0000313" key="4">
    <source>
        <dbReference type="Proteomes" id="UP000283644"/>
    </source>
</evidence>
<gene>
    <name evidence="3" type="ORF">D0Z08_14730</name>
</gene>
<comment type="caution">
    <text evidence="3">The sequence shown here is derived from an EMBL/GenBank/DDBJ whole genome shotgun (WGS) entry which is preliminary data.</text>
</comment>
<protein>
    <submittedName>
        <fullName evidence="3">Nuclear transport factor 2 family protein</fullName>
    </submittedName>
</protein>
<dbReference type="Pfam" id="PF13577">
    <property type="entry name" value="SnoaL_4"/>
    <property type="match status" value="1"/>
</dbReference>
<evidence type="ECO:0000256" key="1">
    <source>
        <dbReference type="SAM" id="Coils"/>
    </source>
</evidence>
<feature type="domain" description="SnoaL-like" evidence="2">
    <location>
        <begin position="23"/>
        <end position="158"/>
    </location>
</feature>
<feature type="coiled-coil region" evidence="1">
    <location>
        <begin position="7"/>
        <end position="34"/>
    </location>
</feature>
<dbReference type="SUPFAM" id="SSF54427">
    <property type="entry name" value="NTF2-like"/>
    <property type="match status" value="1"/>
</dbReference>
<name>A0A417Y0Q5_9ACTN</name>
<dbReference type="Gene3D" id="3.10.450.50">
    <property type="match status" value="1"/>
</dbReference>
<sequence length="183" mass="20838">MSDRQPAPALAARLDELERRLADLEDERAIRELLTRFGYVMDVGSVDDFVDLFTPDGAVDLAMGSSYGEFAVTRRWEGSEQLHQFLADPEGLWDRSWYGNVMHVQGNNVDITVEGEDATARSYALSVVFREAKVQLIGASANRWRFRKVDGVWRIRERVFRPVAHEEFAAMLLGDGQYAAPRW</sequence>
<dbReference type="OrthoDB" id="4941530at2"/>
<dbReference type="EMBL" id="QXGH01000018">
    <property type="protein sequence ID" value="RHW26229.1"/>
    <property type="molecule type" value="Genomic_DNA"/>
</dbReference>
<reference evidence="3 4" key="1">
    <citation type="submission" date="2018-09" db="EMBL/GenBank/DDBJ databases">
        <title>Genome sequencing of Nocardioides immobilis CCTCC AB 2017083 for comparison to Nocardioides silvaticus.</title>
        <authorList>
            <person name="Li C."/>
            <person name="Wang G."/>
        </authorList>
    </citation>
    <scope>NUCLEOTIDE SEQUENCE [LARGE SCALE GENOMIC DNA]</scope>
    <source>
        <strain evidence="3 4">CCTCC AB 2017083</strain>
    </source>
</reference>
<accession>A0A417Y0Q5</accession>
<dbReference type="InterPro" id="IPR032710">
    <property type="entry name" value="NTF2-like_dom_sf"/>
</dbReference>
<evidence type="ECO:0000313" key="3">
    <source>
        <dbReference type="EMBL" id="RHW26229.1"/>
    </source>
</evidence>
<evidence type="ECO:0000259" key="2">
    <source>
        <dbReference type="Pfam" id="PF13577"/>
    </source>
</evidence>
<dbReference type="RefSeq" id="WP_118926015.1">
    <property type="nucleotide sequence ID" value="NZ_QXGH01000018.1"/>
</dbReference>
<dbReference type="InterPro" id="IPR037401">
    <property type="entry name" value="SnoaL-like"/>
</dbReference>
<dbReference type="AlphaFoldDB" id="A0A417Y0Q5"/>
<dbReference type="Proteomes" id="UP000283644">
    <property type="component" value="Unassembled WGS sequence"/>
</dbReference>
<keyword evidence="1" id="KW-0175">Coiled coil</keyword>
<organism evidence="3 4">
    <name type="scientific">Nocardioides immobilis</name>
    <dbReference type="NCBI Taxonomy" id="2049295"/>
    <lineage>
        <taxon>Bacteria</taxon>
        <taxon>Bacillati</taxon>
        <taxon>Actinomycetota</taxon>
        <taxon>Actinomycetes</taxon>
        <taxon>Propionibacteriales</taxon>
        <taxon>Nocardioidaceae</taxon>
        <taxon>Nocardioides</taxon>
    </lineage>
</organism>
<proteinExistence type="predicted"/>